<dbReference type="SUPFAM" id="SSF53335">
    <property type="entry name" value="S-adenosyl-L-methionine-dependent methyltransferases"/>
    <property type="match status" value="2"/>
</dbReference>
<dbReference type="InterPro" id="IPR029063">
    <property type="entry name" value="SAM-dependent_MTases_sf"/>
</dbReference>
<protein>
    <recommendedName>
        <fullName evidence="1">DNA (cytosine-5-)-methyltransferase</fullName>
        <ecNumber evidence="1">2.1.1.37</ecNumber>
    </recommendedName>
</protein>
<evidence type="ECO:0000256" key="3">
    <source>
        <dbReference type="ARBA" id="ARBA00022679"/>
    </source>
</evidence>
<dbReference type="RefSeq" id="WP_109099446.1">
    <property type="nucleotide sequence ID" value="NZ_QDKQ01000016.1"/>
</dbReference>
<evidence type="ECO:0000256" key="2">
    <source>
        <dbReference type="ARBA" id="ARBA00022603"/>
    </source>
</evidence>
<sequence>MIKLPNRTAGKAGTSDLMGRVATQMGARGLTLRAAAESIGVGAATLEKHMAGEHVRSDSALKYRNWLEGRDTPRNVFVLTPRDAVVEEDARVALPTAPARPNLVVDIFSGCGGLSLGFDLLGDGRHFRTILAVDNQAAPIAVLNRNAAVMGHGSVGPGRQMDLTQFTNESEFLAFFMEHVASVENDPTISRRLDQLADGAFPRFRKAIDRADAAYIHDLNVARLTPSWRLACEGLDKAALGQTSVIGFHEQMRLPRTGVRPASLPAVLWGAPSTTPAALADAPPRALVRAMEQEWDVAVAGLSARKEASGRGQLTASARRVGAFVSLLESAAMQPMRAAWAAWRARRIELRAALFEDPAFAAELRSLYETTSPVSVLVGGPPCQGFSRIGRGKIRSLREAMVHVQGDAEAGDARNLLFRQYVMVLGALRPDVFLFENVQHFQSTVKTDGAEFQATEVLAEAIANMSDGAVSYGVSSRVLDASRHGVPQTRQRYFMSGVRVDGAQTEDQAEEILRLRRMAEVTLGEALAGLPQPDFVGGDTVRREGGEGVATVRGGPHGEDDFADWIRRAPPGGEVAEEVDGHIARSARADDAAFFALMGPGKRWMDYRADDAPTVQALRGVMDVLCALPKTALADLRAAAARAGQALPNAEDLDDLRGRVDGSLSLRLLLEQASEKLGAPHHLLTDTYLAKRDGHHGDWVARMDSGRPSKTMVSHMGKDTYGYVHPSAPRTISVREAARVQTFPDWFSFGDAALTDAFKMVGNAVPPLLSHGIAAKVAVVLAERRAARCTEDKRRAQV</sequence>
<feature type="active site" evidence="7">
    <location>
        <position position="383"/>
    </location>
</feature>
<proteinExistence type="inferred from homology"/>
<comment type="similarity">
    <text evidence="7">Belongs to the class I-like SAM-binding methyltransferase superfamily. C5-methyltransferase family.</text>
</comment>
<accession>A0A2T9KCL6</accession>
<dbReference type="EMBL" id="QDKQ01000016">
    <property type="protein sequence ID" value="PVM93639.1"/>
    <property type="molecule type" value="Genomic_DNA"/>
</dbReference>
<dbReference type="GO" id="GO:0032259">
    <property type="term" value="P:methylation"/>
    <property type="evidence" value="ECO:0007669"/>
    <property type="project" value="UniProtKB-KW"/>
</dbReference>
<dbReference type="Gene3D" id="3.90.120.10">
    <property type="entry name" value="DNA Methylase, subunit A, domain 2"/>
    <property type="match status" value="1"/>
</dbReference>
<dbReference type="PROSITE" id="PS00094">
    <property type="entry name" value="C5_MTASE_1"/>
    <property type="match status" value="1"/>
</dbReference>
<dbReference type="OrthoDB" id="9813719at2"/>
<dbReference type="PROSITE" id="PS51679">
    <property type="entry name" value="SAM_MT_C5"/>
    <property type="match status" value="1"/>
</dbReference>
<dbReference type="PROSITE" id="PS00095">
    <property type="entry name" value="C5_MTASE_2"/>
    <property type="match status" value="1"/>
</dbReference>
<keyword evidence="2 7" id="KW-0489">Methyltransferase</keyword>
<evidence type="ECO:0000256" key="6">
    <source>
        <dbReference type="ARBA" id="ARBA00047422"/>
    </source>
</evidence>
<dbReference type="InterPro" id="IPR001525">
    <property type="entry name" value="C5_MeTfrase"/>
</dbReference>
<keyword evidence="3 7" id="KW-0808">Transferase</keyword>
<dbReference type="Pfam" id="PF00145">
    <property type="entry name" value="DNA_methylase"/>
    <property type="match status" value="2"/>
</dbReference>
<dbReference type="InterPro" id="IPR018117">
    <property type="entry name" value="C5_DNA_meth_AS"/>
</dbReference>
<dbReference type="GO" id="GO:0009307">
    <property type="term" value="P:DNA restriction-modification system"/>
    <property type="evidence" value="ECO:0007669"/>
    <property type="project" value="UniProtKB-KW"/>
</dbReference>
<comment type="caution">
    <text evidence="8">The sequence shown here is derived from an EMBL/GenBank/DDBJ whole genome shotgun (WGS) entry which is preliminary data.</text>
</comment>
<keyword evidence="4 7" id="KW-0949">S-adenosyl-L-methionine</keyword>
<evidence type="ECO:0000256" key="4">
    <source>
        <dbReference type="ARBA" id="ARBA00022691"/>
    </source>
</evidence>
<dbReference type="GO" id="GO:0003886">
    <property type="term" value="F:DNA (cytosine-5-)-methyltransferase activity"/>
    <property type="evidence" value="ECO:0007669"/>
    <property type="project" value="UniProtKB-EC"/>
</dbReference>
<comment type="catalytic activity">
    <reaction evidence="6">
        <text>a 2'-deoxycytidine in DNA + S-adenosyl-L-methionine = a 5-methyl-2'-deoxycytidine in DNA + S-adenosyl-L-homocysteine + H(+)</text>
        <dbReference type="Rhea" id="RHEA:13681"/>
        <dbReference type="Rhea" id="RHEA-COMP:11369"/>
        <dbReference type="Rhea" id="RHEA-COMP:11370"/>
        <dbReference type="ChEBI" id="CHEBI:15378"/>
        <dbReference type="ChEBI" id="CHEBI:57856"/>
        <dbReference type="ChEBI" id="CHEBI:59789"/>
        <dbReference type="ChEBI" id="CHEBI:85452"/>
        <dbReference type="ChEBI" id="CHEBI:85454"/>
        <dbReference type="EC" id="2.1.1.37"/>
    </reaction>
</comment>
<evidence type="ECO:0000313" key="9">
    <source>
        <dbReference type="Proteomes" id="UP000245073"/>
    </source>
</evidence>
<gene>
    <name evidence="8" type="ORF">DDF67_02835</name>
</gene>
<dbReference type="InterPro" id="IPR031303">
    <property type="entry name" value="C5_meth_CS"/>
</dbReference>
<keyword evidence="5" id="KW-0680">Restriction system</keyword>
<evidence type="ECO:0000256" key="1">
    <source>
        <dbReference type="ARBA" id="ARBA00011975"/>
    </source>
</evidence>
<dbReference type="Gene3D" id="3.40.50.150">
    <property type="entry name" value="Vaccinia Virus protein VP39"/>
    <property type="match status" value="2"/>
</dbReference>
<name>A0A2T9KCL6_9CAUL</name>
<dbReference type="PANTHER" id="PTHR10629">
    <property type="entry name" value="CYTOSINE-SPECIFIC METHYLTRANSFERASE"/>
    <property type="match status" value="1"/>
</dbReference>
<dbReference type="EC" id="2.1.1.37" evidence="1"/>
<keyword evidence="9" id="KW-1185">Reference proteome</keyword>
<evidence type="ECO:0000256" key="7">
    <source>
        <dbReference type="PROSITE-ProRule" id="PRU01016"/>
    </source>
</evidence>
<evidence type="ECO:0000313" key="8">
    <source>
        <dbReference type="EMBL" id="PVM93639.1"/>
    </source>
</evidence>
<dbReference type="Proteomes" id="UP000245073">
    <property type="component" value="Unassembled WGS sequence"/>
</dbReference>
<dbReference type="InterPro" id="IPR050390">
    <property type="entry name" value="C5-Methyltransferase"/>
</dbReference>
<dbReference type="PANTHER" id="PTHR10629:SF52">
    <property type="entry name" value="DNA (CYTOSINE-5)-METHYLTRANSFERASE 1"/>
    <property type="match status" value="1"/>
</dbReference>
<reference evidence="8 9" key="1">
    <citation type="submission" date="2018-04" db="EMBL/GenBank/DDBJ databases">
        <title>The genome sequence of Caulobacter sp. 744.</title>
        <authorList>
            <person name="Gao J."/>
            <person name="Sun J."/>
        </authorList>
    </citation>
    <scope>NUCLEOTIDE SEQUENCE [LARGE SCALE GENOMIC DNA]</scope>
    <source>
        <strain evidence="8 9">774</strain>
    </source>
</reference>
<evidence type="ECO:0000256" key="5">
    <source>
        <dbReference type="ARBA" id="ARBA00022747"/>
    </source>
</evidence>
<organism evidence="8 9">
    <name type="scientific">Caulobacter endophyticus</name>
    <dbReference type="NCBI Taxonomy" id="2172652"/>
    <lineage>
        <taxon>Bacteria</taxon>
        <taxon>Pseudomonadati</taxon>
        <taxon>Pseudomonadota</taxon>
        <taxon>Alphaproteobacteria</taxon>
        <taxon>Caulobacterales</taxon>
        <taxon>Caulobacteraceae</taxon>
        <taxon>Caulobacter</taxon>
    </lineage>
</organism>
<dbReference type="AlphaFoldDB" id="A0A2T9KCL6"/>